<dbReference type="AlphaFoldDB" id="A0A4Z2HHA0"/>
<keyword evidence="2" id="KW-1185">Reference proteome</keyword>
<name>A0A4Z2HHA0_9TELE</name>
<evidence type="ECO:0000313" key="2">
    <source>
        <dbReference type="Proteomes" id="UP000314294"/>
    </source>
</evidence>
<organism evidence="1 2">
    <name type="scientific">Liparis tanakae</name>
    <name type="common">Tanaka's snailfish</name>
    <dbReference type="NCBI Taxonomy" id="230148"/>
    <lineage>
        <taxon>Eukaryota</taxon>
        <taxon>Metazoa</taxon>
        <taxon>Chordata</taxon>
        <taxon>Craniata</taxon>
        <taxon>Vertebrata</taxon>
        <taxon>Euteleostomi</taxon>
        <taxon>Actinopterygii</taxon>
        <taxon>Neopterygii</taxon>
        <taxon>Teleostei</taxon>
        <taxon>Neoteleostei</taxon>
        <taxon>Acanthomorphata</taxon>
        <taxon>Eupercaria</taxon>
        <taxon>Perciformes</taxon>
        <taxon>Cottioidei</taxon>
        <taxon>Cottales</taxon>
        <taxon>Liparidae</taxon>
        <taxon>Liparis</taxon>
    </lineage>
</organism>
<accession>A0A4Z2HHA0</accession>
<evidence type="ECO:0000313" key="1">
    <source>
        <dbReference type="EMBL" id="TNN64212.1"/>
    </source>
</evidence>
<protein>
    <submittedName>
        <fullName evidence="1">Uncharacterized protein</fullName>
    </submittedName>
</protein>
<sequence>MTWKTGGGRGGGGGSFEGRDLRGEAVLLASRAHGTRSPELTCKPGRVDWHEARAPLVEDAKTRSH</sequence>
<reference evidence="1 2" key="1">
    <citation type="submission" date="2019-03" db="EMBL/GenBank/DDBJ databases">
        <title>First draft genome of Liparis tanakae, snailfish: a comprehensive survey of snailfish specific genes.</title>
        <authorList>
            <person name="Kim W."/>
            <person name="Song I."/>
            <person name="Jeong J.-H."/>
            <person name="Kim D."/>
            <person name="Kim S."/>
            <person name="Ryu S."/>
            <person name="Song J.Y."/>
            <person name="Lee S.K."/>
        </authorList>
    </citation>
    <scope>NUCLEOTIDE SEQUENCE [LARGE SCALE GENOMIC DNA]</scope>
    <source>
        <tissue evidence="1">Muscle</tissue>
    </source>
</reference>
<gene>
    <name evidence="1" type="ORF">EYF80_025580</name>
</gene>
<proteinExistence type="predicted"/>
<dbReference type="Proteomes" id="UP000314294">
    <property type="component" value="Unassembled WGS sequence"/>
</dbReference>
<dbReference type="EMBL" id="SRLO01000257">
    <property type="protein sequence ID" value="TNN64212.1"/>
    <property type="molecule type" value="Genomic_DNA"/>
</dbReference>
<comment type="caution">
    <text evidence="1">The sequence shown here is derived from an EMBL/GenBank/DDBJ whole genome shotgun (WGS) entry which is preliminary data.</text>
</comment>